<proteinExistence type="predicted"/>
<organism evidence="2 3">
    <name type="scientific">Rubrivivax rivuli</name>
    <dbReference type="NCBI Taxonomy" id="1862385"/>
    <lineage>
        <taxon>Bacteria</taxon>
        <taxon>Pseudomonadati</taxon>
        <taxon>Pseudomonadota</taxon>
        <taxon>Betaproteobacteria</taxon>
        <taxon>Burkholderiales</taxon>
        <taxon>Sphaerotilaceae</taxon>
        <taxon>Rubrivivax</taxon>
    </lineage>
</organism>
<dbReference type="Pfam" id="PF06527">
    <property type="entry name" value="TniQ"/>
    <property type="match status" value="1"/>
</dbReference>
<evidence type="ECO:0000313" key="2">
    <source>
        <dbReference type="EMBL" id="RVU46096.1"/>
    </source>
</evidence>
<dbReference type="Proteomes" id="UP000285575">
    <property type="component" value="Unassembled WGS sequence"/>
</dbReference>
<protein>
    <recommendedName>
        <fullName evidence="1">TniQ domain-containing protein</fullName>
    </recommendedName>
</protein>
<evidence type="ECO:0000313" key="3">
    <source>
        <dbReference type="Proteomes" id="UP000285575"/>
    </source>
</evidence>
<dbReference type="AlphaFoldDB" id="A0A437RH47"/>
<feature type="domain" description="TniQ" evidence="1">
    <location>
        <begin position="15"/>
        <end position="144"/>
    </location>
</feature>
<accession>A0A437RH47</accession>
<sequence>MSRAANHGVPRLLGRLPLGDDESVVSFLQRHAEANRAVRMLDLLRLLERISGESLSDVRTVVHSRGALHAVEWLTGLDQGALDSRFLARVQDTHVRSGHHFWPKAARFSPRQTVCPSCLLDGGFARTGWEFVQAPVCLVHRLALVECCPACSKPLRHSRTQLRYCADCGTDLRQSPAKEVSAAAVVAARLVQQPAMVPMGNASSTAPVDETDLSRLLRLCVLPGPGRASTYGLTEDLSALSVADRVLALERLGEAMVERRIDSARLRSVILQRWPGIDRFPDNAVAPLLKEVALEVELDAEVTRLLCYGNVSGGAPTAAQLFQGRPPQLGGAREVTDFLGVDHAMHKQLRKLGRFPKAEVGHGYDLDEVLAVRRWLDSLQAPAGLDEAFGWLGLTDALVELNLLEGLRAADGRLLGVDVGSVAGLVSRLQSAVAPSRRAVTSTVPLHHGRQLGMDTKTIAWAVAQAIGGSLSAHAWPPPHRIRDLVVDAARLCELARMSTD</sequence>
<name>A0A437RH47_9BURK</name>
<keyword evidence="3" id="KW-1185">Reference proteome</keyword>
<dbReference type="InterPro" id="IPR009492">
    <property type="entry name" value="TniQ"/>
</dbReference>
<reference evidence="2 3" key="1">
    <citation type="submission" date="2019-01" db="EMBL/GenBank/DDBJ databases">
        <authorList>
            <person name="Chen W.-M."/>
        </authorList>
    </citation>
    <scope>NUCLEOTIDE SEQUENCE [LARGE SCALE GENOMIC DNA]</scope>
    <source>
        <strain evidence="2 3">KYPY4</strain>
    </source>
</reference>
<gene>
    <name evidence="2" type="ORF">EOE66_09520</name>
</gene>
<evidence type="ECO:0000259" key="1">
    <source>
        <dbReference type="Pfam" id="PF06527"/>
    </source>
</evidence>
<dbReference type="EMBL" id="SACR01000003">
    <property type="protein sequence ID" value="RVU46096.1"/>
    <property type="molecule type" value="Genomic_DNA"/>
</dbReference>
<dbReference type="OrthoDB" id="9036115at2"/>
<comment type="caution">
    <text evidence="2">The sequence shown here is derived from an EMBL/GenBank/DDBJ whole genome shotgun (WGS) entry which is preliminary data.</text>
</comment>
<dbReference type="RefSeq" id="WP_128228462.1">
    <property type="nucleotide sequence ID" value="NZ_SACR01000003.1"/>
</dbReference>